<dbReference type="PANTHER" id="PTHR30518:SF2">
    <property type="entry name" value="ENDOLYTIC MUREIN TRANSGLYCOSYLASE"/>
    <property type="match status" value="1"/>
</dbReference>
<comment type="catalytic activity">
    <reaction evidence="7">
        <text>a peptidoglycan chain = a peptidoglycan chain with N-acetyl-1,6-anhydromuramyl-[peptide] at the reducing end + a peptidoglycan chain with N-acetylglucosamine at the non-reducing end.</text>
        <dbReference type="EC" id="4.2.2.29"/>
    </reaction>
</comment>
<dbReference type="Gene3D" id="3.30.160.60">
    <property type="entry name" value="Classic Zinc Finger"/>
    <property type="match status" value="1"/>
</dbReference>
<evidence type="ECO:0000313" key="9">
    <source>
        <dbReference type="EMBL" id="STY94501.1"/>
    </source>
</evidence>
<evidence type="ECO:0000256" key="2">
    <source>
        <dbReference type="ARBA" id="ARBA00022692"/>
    </source>
</evidence>
<dbReference type="GO" id="GO:0005886">
    <property type="term" value="C:plasma membrane"/>
    <property type="evidence" value="ECO:0007669"/>
    <property type="project" value="UniProtKB-SubCell"/>
</dbReference>
<sequence>MTMPTPNTPKRPTSNEPDLLDRSKRAFTDRAAGRHTGRTRRWVLLIVPLLALAWLAYAYQQTLYAPSNEPKHMLTVEKGQTYYGLIDEWDKDKHMFVAPLAKLYIKTHVKTPLHSGSYQIPANASFAQFLDVLAQGEKVAFVKVQIIEGKTAKDLYRVLKDNSGITNDVISQDGKRVDTAKLGLDLPAEYMPDGNLEGWFSPDTYYFNEGSSDKKVLSDLFKRQYSALMDNWQNRKADLPYANPYEALIMASIIEKETSVPSERNEVAGVFVNRLRKNMRLQTDPTVIYGMGERYDGNIRKSDLAEKTAYNTYQIDGLPPTPIALPSIDSIHAALHPNDTDSLYFVATGNGGHKFTSNLTDHNRAVQDYLRVLREKRAQGN</sequence>
<evidence type="ECO:0000256" key="8">
    <source>
        <dbReference type="SAM" id="MobiDB-lite"/>
    </source>
</evidence>
<feature type="site" description="Important for catalytic activity" evidence="7">
    <location>
        <position position="257"/>
    </location>
</feature>
<protein>
    <recommendedName>
        <fullName evidence="7">Endolytic murein transglycosylase</fullName>
        <ecNumber evidence="7">4.2.2.29</ecNumber>
    </recommendedName>
    <alternativeName>
        <fullName evidence="7">Peptidoglycan lytic transglycosylase</fullName>
    </alternativeName>
    <alternativeName>
        <fullName evidence="7">Peptidoglycan polymerization terminase</fullName>
    </alternativeName>
</protein>
<evidence type="ECO:0000256" key="3">
    <source>
        <dbReference type="ARBA" id="ARBA00022989"/>
    </source>
</evidence>
<dbReference type="Pfam" id="PF02618">
    <property type="entry name" value="YceG"/>
    <property type="match status" value="1"/>
</dbReference>
<dbReference type="EMBL" id="UGQA01000001">
    <property type="protein sequence ID" value="STY94501.1"/>
    <property type="molecule type" value="Genomic_DNA"/>
</dbReference>
<keyword evidence="5 7" id="KW-0456">Lyase</keyword>
<keyword evidence="6 7" id="KW-0961">Cell wall biogenesis/degradation</keyword>
<dbReference type="GO" id="GO:0071555">
    <property type="term" value="P:cell wall organization"/>
    <property type="evidence" value="ECO:0007669"/>
    <property type="project" value="UniProtKB-KW"/>
</dbReference>
<dbReference type="NCBIfam" id="TIGR00247">
    <property type="entry name" value="endolytic transglycosylase MltG"/>
    <property type="match status" value="1"/>
</dbReference>
<keyword evidence="7" id="KW-0997">Cell inner membrane</keyword>
<proteinExistence type="inferred from homology"/>
<keyword evidence="3 7" id="KW-1133">Transmembrane helix</keyword>
<evidence type="ECO:0000256" key="6">
    <source>
        <dbReference type="ARBA" id="ARBA00023316"/>
    </source>
</evidence>
<comment type="subcellular location">
    <subcellularLocation>
        <location evidence="7">Cell inner membrane</location>
        <topology evidence="7">Single-pass membrane protein</topology>
    </subcellularLocation>
</comment>
<dbReference type="AlphaFoldDB" id="A0A378Q107"/>
<evidence type="ECO:0000256" key="1">
    <source>
        <dbReference type="ARBA" id="ARBA00022475"/>
    </source>
</evidence>
<dbReference type="InterPro" id="IPR003770">
    <property type="entry name" value="MLTG-like"/>
</dbReference>
<feature type="compositionally biased region" description="Basic and acidic residues" evidence="8">
    <location>
        <begin position="19"/>
        <end position="31"/>
    </location>
</feature>
<feature type="compositionally biased region" description="Polar residues" evidence="8">
    <location>
        <begin position="1"/>
        <end position="16"/>
    </location>
</feature>
<dbReference type="GO" id="GO:0009252">
    <property type="term" value="P:peptidoglycan biosynthetic process"/>
    <property type="evidence" value="ECO:0007669"/>
    <property type="project" value="UniProtKB-UniRule"/>
</dbReference>
<evidence type="ECO:0000313" key="10">
    <source>
        <dbReference type="Proteomes" id="UP000255193"/>
    </source>
</evidence>
<evidence type="ECO:0000256" key="5">
    <source>
        <dbReference type="ARBA" id="ARBA00023239"/>
    </source>
</evidence>
<comment type="function">
    <text evidence="7">Functions as a peptidoglycan terminase that cleaves nascent peptidoglycan strands endolytically to terminate their elongation.</text>
</comment>
<evidence type="ECO:0000256" key="7">
    <source>
        <dbReference type="HAMAP-Rule" id="MF_02065"/>
    </source>
</evidence>
<dbReference type="GO" id="GO:0008932">
    <property type="term" value="F:lytic endotransglycosylase activity"/>
    <property type="evidence" value="ECO:0007669"/>
    <property type="project" value="UniProtKB-UniRule"/>
</dbReference>
<dbReference type="CDD" id="cd08010">
    <property type="entry name" value="MltG_like"/>
    <property type="match status" value="1"/>
</dbReference>
<evidence type="ECO:0000256" key="4">
    <source>
        <dbReference type="ARBA" id="ARBA00023136"/>
    </source>
</evidence>
<dbReference type="HAMAP" id="MF_02065">
    <property type="entry name" value="MltG"/>
    <property type="match status" value="1"/>
</dbReference>
<keyword evidence="4 7" id="KW-0472">Membrane</keyword>
<organism evidence="9 10">
    <name type="scientific">Faucicola atlantae</name>
    <dbReference type="NCBI Taxonomy" id="34059"/>
    <lineage>
        <taxon>Bacteria</taxon>
        <taxon>Pseudomonadati</taxon>
        <taxon>Pseudomonadota</taxon>
        <taxon>Gammaproteobacteria</taxon>
        <taxon>Moraxellales</taxon>
        <taxon>Moraxellaceae</taxon>
        <taxon>Faucicola</taxon>
    </lineage>
</organism>
<comment type="similarity">
    <text evidence="7">Belongs to the transglycosylase MltG family.</text>
</comment>
<dbReference type="PANTHER" id="PTHR30518">
    <property type="entry name" value="ENDOLYTIC MUREIN TRANSGLYCOSYLASE"/>
    <property type="match status" value="1"/>
</dbReference>
<dbReference type="EC" id="4.2.2.29" evidence="7"/>
<accession>A0A378Q107</accession>
<dbReference type="RefSeq" id="WP_373279765.1">
    <property type="nucleotide sequence ID" value="NZ_MXAO01000089.1"/>
</dbReference>
<gene>
    <name evidence="9" type="primary">yceG</name>
    <name evidence="7" type="synonym">mltG</name>
    <name evidence="9" type="ORF">NCTC11091_00265</name>
</gene>
<reference evidence="9 10" key="1">
    <citation type="submission" date="2018-06" db="EMBL/GenBank/DDBJ databases">
        <authorList>
            <consortium name="Pathogen Informatics"/>
            <person name="Doyle S."/>
        </authorList>
    </citation>
    <scope>NUCLEOTIDE SEQUENCE [LARGE SCALE GENOMIC DNA]</scope>
    <source>
        <strain evidence="9 10">NCTC11091</strain>
    </source>
</reference>
<keyword evidence="1 7" id="KW-1003">Cell membrane</keyword>
<feature type="region of interest" description="Disordered" evidence="8">
    <location>
        <begin position="1"/>
        <end position="31"/>
    </location>
</feature>
<dbReference type="Proteomes" id="UP000255193">
    <property type="component" value="Unassembled WGS sequence"/>
</dbReference>
<keyword evidence="2 7" id="KW-0812">Transmembrane</keyword>
<feature type="transmembrane region" description="Helical" evidence="7">
    <location>
        <begin position="42"/>
        <end position="59"/>
    </location>
</feature>
<name>A0A378Q107_9GAMM</name>
<dbReference type="FunFam" id="3.30.160.60:FF:000242">
    <property type="entry name" value="Endolytic murein transglycosylase"/>
    <property type="match status" value="1"/>
</dbReference>